<organism evidence="1 2">
    <name type="scientific">Actinomadura macrotermitis</name>
    <dbReference type="NCBI Taxonomy" id="2585200"/>
    <lineage>
        <taxon>Bacteria</taxon>
        <taxon>Bacillati</taxon>
        <taxon>Actinomycetota</taxon>
        <taxon>Actinomycetes</taxon>
        <taxon>Streptosporangiales</taxon>
        <taxon>Thermomonosporaceae</taxon>
        <taxon>Actinomadura</taxon>
    </lineage>
</organism>
<evidence type="ECO:0000313" key="1">
    <source>
        <dbReference type="EMBL" id="MQY04329.1"/>
    </source>
</evidence>
<evidence type="ECO:0000313" key="2">
    <source>
        <dbReference type="Proteomes" id="UP000487268"/>
    </source>
</evidence>
<proteinExistence type="predicted"/>
<keyword evidence="2" id="KW-1185">Reference proteome</keyword>
<accession>A0A7K0BT25</accession>
<dbReference type="EMBL" id="WEGH01000002">
    <property type="protein sequence ID" value="MQY04329.1"/>
    <property type="molecule type" value="Genomic_DNA"/>
</dbReference>
<dbReference type="AlphaFoldDB" id="A0A7K0BT25"/>
<dbReference type="Proteomes" id="UP000487268">
    <property type="component" value="Unassembled WGS sequence"/>
</dbReference>
<name>A0A7K0BT25_9ACTN</name>
<protein>
    <submittedName>
        <fullName evidence="1">Uncharacterized protein</fullName>
    </submittedName>
</protein>
<comment type="caution">
    <text evidence="1">The sequence shown here is derived from an EMBL/GenBank/DDBJ whole genome shotgun (WGS) entry which is preliminary data.</text>
</comment>
<reference evidence="1 2" key="1">
    <citation type="submission" date="2019-10" db="EMBL/GenBank/DDBJ databases">
        <title>Actinomadura rubteroloni sp. nov. and Actinomadura macrotermitis sp. nov., isolated from the gut of fungus growing-termite Macrotermes natalensis.</title>
        <authorList>
            <person name="Benndorf R."/>
            <person name="Martin K."/>
            <person name="Kuefner M."/>
            <person name="De Beer W."/>
            <person name="Kaster A.-K."/>
            <person name="Vollmers J."/>
            <person name="Poulsen M."/>
            <person name="Beemelmanns C."/>
        </authorList>
    </citation>
    <scope>NUCLEOTIDE SEQUENCE [LARGE SCALE GENOMIC DNA]</scope>
    <source>
        <strain evidence="1 2">RB68</strain>
    </source>
</reference>
<dbReference type="RefSeq" id="WP_207709667.1">
    <property type="nucleotide sequence ID" value="NZ_WEGH01000002.1"/>
</dbReference>
<sequence length="189" mass="20870">MSWVQGADGEVFVTFGRGLGLTEITALITEYGKTPITASGETSGWAWCVQPAHPRTGHLPYAGPNDLARALTHQDGAETVFLSTWVCDCPAEQRINQQACRNHPIQFAHYREGFETMYFNFGGRESHRGGWHADFLLPQLLAERIVGRDTSRYDADPAFNADGAHTVAIIAEHFALPSPPLALPDRTHR</sequence>
<gene>
    <name evidence="1" type="ORF">ACRB68_23820</name>
</gene>